<dbReference type="EMBL" id="BKCP01005294">
    <property type="protein sequence ID" value="GER37142.1"/>
    <property type="molecule type" value="Genomic_DNA"/>
</dbReference>
<dbReference type="GO" id="GO:0008474">
    <property type="term" value="F:palmitoyl-(protein) hydrolase activity"/>
    <property type="evidence" value="ECO:0007669"/>
    <property type="project" value="TreeGrafter"/>
</dbReference>
<keyword evidence="3" id="KW-1185">Reference proteome</keyword>
<evidence type="ECO:0000313" key="3">
    <source>
        <dbReference type="Proteomes" id="UP000325081"/>
    </source>
</evidence>
<accession>A0A5A7PX80</accession>
<dbReference type="Proteomes" id="UP000325081">
    <property type="component" value="Unassembled WGS sequence"/>
</dbReference>
<dbReference type="SUPFAM" id="SSF53474">
    <property type="entry name" value="alpha/beta-Hydrolases"/>
    <property type="match status" value="1"/>
</dbReference>
<organism evidence="2 3">
    <name type="scientific">Striga asiatica</name>
    <name type="common">Asiatic witchweed</name>
    <name type="synonym">Buchnera asiatica</name>
    <dbReference type="NCBI Taxonomy" id="4170"/>
    <lineage>
        <taxon>Eukaryota</taxon>
        <taxon>Viridiplantae</taxon>
        <taxon>Streptophyta</taxon>
        <taxon>Embryophyta</taxon>
        <taxon>Tracheophyta</taxon>
        <taxon>Spermatophyta</taxon>
        <taxon>Magnoliopsida</taxon>
        <taxon>eudicotyledons</taxon>
        <taxon>Gunneridae</taxon>
        <taxon>Pentapetalae</taxon>
        <taxon>asterids</taxon>
        <taxon>lamiids</taxon>
        <taxon>Lamiales</taxon>
        <taxon>Orobanchaceae</taxon>
        <taxon>Buchnereae</taxon>
        <taxon>Striga</taxon>
    </lineage>
</organism>
<dbReference type="PANTHER" id="PTHR12277">
    <property type="entry name" value="ALPHA/BETA HYDROLASE DOMAIN-CONTAINING PROTEIN"/>
    <property type="match status" value="1"/>
</dbReference>
<sequence>MSNNVRTRINLFQILNHVIAHIAHRLEMVRVMMQKLQCNVFMLSYRGYLCLYIVLKSHPLSTHLICYACLTALFCFAMLSYGASDGFPSQHGITKDAQAALDHLVQRTDIDTSKIVVYGRFLGGAVGSMLTKNNPDKVR</sequence>
<dbReference type="Gene3D" id="3.40.50.1820">
    <property type="entry name" value="alpha/beta hydrolase"/>
    <property type="match status" value="1"/>
</dbReference>
<keyword evidence="2" id="KW-0378">Hydrolase</keyword>
<name>A0A5A7PX80_STRAF</name>
<feature type="transmembrane region" description="Helical" evidence="1">
    <location>
        <begin position="61"/>
        <end position="81"/>
    </location>
</feature>
<reference evidence="3" key="1">
    <citation type="journal article" date="2019" name="Curr. Biol.">
        <title>Genome Sequence of Striga asiatica Provides Insight into the Evolution of Plant Parasitism.</title>
        <authorList>
            <person name="Yoshida S."/>
            <person name="Kim S."/>
            <person name="Wafula E.K."/>
            <person name="Tanskanen J."/>
            <person name="Kim Y.M."/>
            <person name="Honaas L."/>
            <person name="Yang Z."/>
            <person name="Spallek T."/>
            <person name="Conn C.E."/>
            <person name="Ichihashi Y."/>
            <person name="Cheong K."/>
            <person name="Cui S."/>
            <person name="Der J.P."/>
            <person name="Gundlach H."/>
            <person name="Jiao Y."/>
            <person name="Hori C."/>
            <person name="Ishida J.K."/>
            <person name="Kasahara H."/>
            <person name="Kiba T."/>
            <person name="Kim M.S."/>
            <person name="Koo N."/>
            <person name="Laohavisit A."/>
            <person name="Lee Y.H."/>
            <person name="Lumba S."/>
            <person name="McCourt P."/>
            <person name="Mortimer J.C."/>
            <person name="Mutuku J.M."/>
            <person name="Nomura T."/>
            <person name="Sasaki-Sekimoto Y."/>
            <person name="Seto Y."/>
            <person name="Wang Y."/>
            <person name="Wakatake T."/>
            <person name="Sakakibara H."/>
            <person name="Demura T."/>
            <person name="Yamaguchi S."/>
            <person name="Yoneyama K."/>
            <person name="Manabe R.I."/>
            <person name="Nelson D.C."/>
            <person name="Schulman A.H."/>
            <person name="Timko M.P."/>
            <person name="dePamphilis C.W."/>
            <person name="Choi D."/>
            <person name="Shirasu K."/>
        </authorList>
    </citation>
    <scope>NUCLEOTIDE SEQUENCE [LARGE SCALE GENOMIC DNA]</scope>
    <source>
        <strain evidence="3">cv. UVA1</strain>
    </source>
</reference>
<dbReference type="GO" id="GO:0016020">
    <property type="term" value="C:membrane"/>
    <property type="evidence" value="ECO:0007669"/>
    <property type="project" value="TreeGrafter"/>
</dbReference>
<evidence type="ECO:0000313" key="2">
    <source>
        <dbReference type="EMBL" id="GER37142.1"/>
    </source>
</evidence>
<dbReference type="OrthoDB" id="10249433at2759"/>
<dbReference type="PANTHER" id="PTHR12277:SF81">
    <property type="entry name" value="PROTEIN ABHD13"/>
    <property type="match status" value="1"/>
</dbReference>
<evidence type="ECO:0000256" key="1">
    <source>
        <dbReference type="SAM" id="Phobius"/>
    </source>
</evidence>
<keyword evidence="1" id="KW-0472">Membrane</keyword>
<comment type="caution">
    <text evidence="2">The sequence shown here is derived from an EMBL/GenBank/DDBJ whole genome shotgun (WGS) entry which is preliminary data.</text>
</comment>
<gene>
    <name evidence="2" type="ORF">STAS_13531</name>
</gene>
<dbReference type="InterPro" id="IPR029058">
    <property type="entry name" value="AB_hydrolase_fold"/>
</dbReference>
<protein>
    <submittedName>
        <fullName evidence="2">Alpha/beta hydrolase domain-containing protein 13</fullName>
    </submittedName>
</protein>
<keyword evidence="1" id="KW-0812">Transmembrane</keyword>
<keyword evidence="1" id="KW-1133">Transmembrane helix</keyword>
<proteinExistence type="predicted"/>
<feature type="transmembrane region" description="Helical" evidence="1">
    <location>
        <begin position="36"/>
        <end position="55"/>
    </location>
</feature>
<dbReference type="AlphaFoldDB" id="A0A5A7PX80"/>